<dbReference type="AlphaFoldDB" id="F3KYV3"/>
<keyword evidence="2" id="KW-1185">Reference proteome</keyword>
<dbReference type="Proteomes" id="UP000005615">
    <property type="component" value="Unassembled WGS sequence"/>
</dbReference>
<reference evidence="1 2" key="1">
    <citation type="journal article" date="2011" name="J. Bacteriol.">
        <title>Genome sequence of strain IMCC3088, a proteorhodopsin-containing marine bacterium belonging to the OM60/NOR5 clade.</title>
        <authorList>
            <person name="Jang Y."/>
            <person name="Oh H.M."/>
            <person name="Kang I."/>
            <person name="Lee K."/>
            <person name="Yang S.J."/>
            <person name="Cho J.C."/>
        </authorList>
    </citation>
    <scope>NUCLEOTIDE SEQUENCE [LARGE SCALE GENOMIC DNA]</scope>
    <source>
        <strain evidence="1 2">IMCC3088</strain>
    </source>
</reference>
<dbReference type="Gene3D" id="2.170.130.10">
    <property type="entry name" value="TonB-dependent receptor, plug domain"/>
    <property type="match status" value="1"/>
</dbReference>
<dbReference type="InterPro" id="IPR037066">
    <property type="entry name" value="Plug_dom_sf"/>
</dbReference>
<gene>
    <name evidence="1" type="ORF">IMCC3088_2357</name>
</gene>
<dbReference type="STRING" id="2518989.IMCC3088_2357"/>
<comment type="caution">
    <text evidence="1">The sequence shown here is derived from an EMBL/GenBank/DDBJ whole genome shotgun (WGS) entry which is preliminary data.</text>
</comment>
<keyword evidence="1" id="KW-0675">Receptor</keyword>
<organism evidence="1 2">
    <name type="scientific">Aequoribacter fuscus</name>
    <dbReference type="NCBI Taxonomy" id="2518989"/>
    <lineage>
        <taxon>Bacteria</taxon>
        <taxon>Pseudomonadati</taxon>
        <taxon>Pseudomonadota</taxon>
        <taxon>Gammaproteobacteria</taxon>
        <taxon>Cellvibrionales</taxon>
        <taxon>Halieaceae</taxon>
        <taxon>Aequoribacter</taxon>
    </lineage>
</organism>
<evidence type="ECO:0000313" key="1">
    <source>
        <dbReference type="EMBL" id="EGG30776.1"/>
    </source>
</evidence>
<protein>
    <submittedName>
        <fullName evidence="1">TonB-dependent receptor</fullName>
    </submittedName>
</protein>
<name>F3KYV3_9GAMM</name>
<dbReference type="EMBL" id="AEIG01000006">
    <property type="protein sequence ID" value="EGG30776.1"/>
    <property type="molecule type" value="Genomic_DNA"/>
</dbReference>
<evidence type="ECO:0000313" key="2">
    <source>
        <dbReference type="Proteomes" id="UP000005615"/>
    </source>
</evidence>
<sequence>MAQQDSQLEEVVITGSYIKSTGEDEASPVEVLNSDYIVNSGAVDVGELTSKLSVSSGTENNPD</sequence>
<proteinExistence type="predicted"/>
<accession>F3KYV3</accession>
<dbReference type="SUPFAM" id="SSF56935">
    <property type="entry name" value="Porins"/>
    <property type="match status" value="1"/>
</dbReference>